<dbReference type="EMBL" id="ML732314">
    <property type="protein sequence ID" value="KAB8070108.1"/>
    <property type="molecule type" value="Genomic_DNA"/>
</dbReference>
<evidence type="ECO:0000313" key="2">
    <source>
        <dbReference type="Proteomes" id="UP000326565"/>
    </source>
</evidence>
<sequence>MNLAMERRGHQRCLPKTFACVDRRRRGEDYAAYARKLLDLTDVSVQTIQACILLGTERYATPIATRLACILDLPKRECKDEVERQVNLRVQWSLCMIDIWSSMGFDLLRQFESAERFLLPFNETAFLSFSGLEIHQLNKATVEGRIGPRELETSTDSVAHALQAWANGLPPHLEENQDNLERYACLGLGNAYAALHFGYHFYHEVLYYKFLGDTGQQKVAHMLGVNSTIYIHVLLFSEDQEQVKMVRYRLARNFGILTELLQAFWAALDVALSRLQSFHNACIQLIERSFCMDRWLLKFILEHGSSIMERPLPSAISDEGQSAAAITSASADNWWNWFLQTL</sequence>
<organism evidence="1 2">
    <name type="scientific">Aspergillus leporis</name>
    <dbReference type="NCBI Taxonomy" id="41062"/>
    <lineage>
        <taxon>Eukaryota</taxon>
        <taxon>Fungi</taxon>
        <taxon>Dikarya</taxon>
        <taxon>Ascomycota</taxon>
        <taxon>Pezizomycotina</taxon>
        <taxon>Eurotiomycetes</taxon>
        <taxon>Eurotiomycetidae</taxon>
        <taxon>Eurotiales</taxon>
        <taxon>Aspergillaceae</taxon>
        <taxon>Aspergillus</taxon>
        <taxon>Aspergillus subgen. Circumdati</taxon>
    </lineage>
</organism>
<dbReference type="CDD" id="cd12148">
    <property type="entry name" value="fungal_TF_MHR"/>
    <property type="match status" value="1"/>
</dbReference>
<dbReference type="AlphaFoldDB" id="A0A5N5WNI6"/>
<dbReference type="Proteomes" id="UP000326565">
    <property type="component" value="Unassembled WGS sequence"/>
</dbReference>
<proteinExistence type="predicted"/>
<keyword evidence="2" id="KW-1185">Reference proteome</keyword>
<evidence type="ECO:0008006" key="3">
    <source>
        <dbReference type="Google" id="ProtNLM"/>
    </source>
</evidence>
<name>A0A5N5WNI6_9EURO</name>
<protein>
    <recommendedName>
        <fullName evidence="3">Transcription factor domain-containing protein</fullName>
    </recommendedName>
</protein>
<accession>A0A5N5WNI6</accession>
<evidence type="ECO:0000313" key="1">
    <source>
        <dbReference type="EMBL" id="KAB8070108.1"/>
    </source>
</evidence>
<dbReference type="OrthoDB" id="1924787at2759"/>
<gene>
    <name evidence="1" type="ORF">BDV29DRAFT_194356</name>
</gene>
<reference evidence="1 2" key="1">
    <citation type="submission" date="2019-04" db="EMBL/GenBank/DDBJ databases">
        <title>Friends and foes A comparative genomics study of 23 Aspergillus species from section Flavi.</title>
        <authorList>
            <consortium name="DOE Joint Genome Institute"/>
            <person name="Kjaerbolling I."/>
            <person name="Vesth T."/>
            <person name="Frisvad J.C."/>
            <person name="Nybo J.L."/>
            <person name="Theobald S."/>
            <person name="Kildgaard S."/>
            <person name="Isbrandt T."/>
            <person name="Kuo A."/>
            <person name="Sato A."/>
            <person name="Lyhne E.K."/>
            <person name="Kogle M.E."/>
            <person name="Wiebenga A."/>
            <person name="Kun R.S."/>
            <person name="Lubbers R.J."/>
            <person name="Makela M.R."/>
            <person name="Barry K."/>
            <person name="Chovatia M."/>
            <person name="Clum A."/>
            <person name="Daum C."/>
            <person name="Haridas S."/>
            <person name="He G."/>
            <person name="LaButti K."/>
            <person name="Lipzen A."/>
            <person name="Mondo S."/>
            <person name="Riley R."/>
            <person name="Salamov A."/>
            <person name="Simmons B.A."/>
            <person name="Magnuson J.K."/>
            <person name="Henrissat B."/>
            <person name="Mortensen U.H."/>
            <person name="Larsen T.O."/>
            <person name="Devries R.P."/>
            <person name="Grigoriev I.V."/>
            <person name="Machida M."/>
            <person name="Baker S.E."/>
            <person name="Andersen M.R."/>
        </authorList>
    </citation>
    <scope>NUCLEOTIDE SEQUENCE [LARGE SCALE GENOMIC DNA]</scope>
    <source>
        <strain evidence="1 2">CBS 151.66</strain>
    </source>
</reference>